<dbReference type="AlphaFoldDB" id="B0KSD6"/>
<name>B0KSD6_PSEPG</name>
<proteinExistence type="predicted"/>
<organism evidence="1 2">
    <name type="scientific">Pseudomonas putida (strain GB-1)</name>
    <dbReference type="NCBI Taxonomy" id="76869"/>
    <lineage>
        <taxon>Bacteria</taxon>
        <taxon>Pseudomonadati</taxon>
        <taxon>Pseudomonadota</taxon>
        <taxon>Gammaproteobacteria</taxon>
        <taxon>Pseudomonadales</taxon>
        <taxon>Pseudomonadaceae</taxon>
        <taxon>Pseudomonas</taxon>
    </lineage>
</organism>
<accession>B0KSD6</accession>
<reference evidence="1 2" key="1">
    <citation type="submission" date="2008-01" db="EMBL/GenBank/DDBJ databases">
        <title>Complete sequence of Pseudomonas putida GB-1.</title>
        <authorList>
            <consortium name="US DOE Joint Genome Institute"/>
            <person name="Copeland A."/>
            <person name="Lucas S."/>
            <person name="Lapidus A."/>
            <person name="Barry K."/>
            <person name="Glavina del Rio T."/>
            <person name="Dalin E."/>
            <person name="Tice H."/>
            <person name="Pitluck S."/>
            <person name="Bruce D."/>
            <person name="Goodwin L."/>
            <person name="Chertkov O."/>
            <person name="Brettin T."/>
            <person name="Detter J.C."/>
            <person name="Han C."/>
            <person name="Kuske C.R."/>
            <person name="Schmutz J."/>
            <person name="Larimer F."/>
            <person name="Land M."/>
            <person name="Hauser L."/>
            <person name="Kyrpides N."/>
            <person name="Kim E."/>
            <person name="McCarthy J.K."/>
            <person name="Richardson P."/>
        </authorList>
    </citation>
    <scope>NUCLEOTIDE SEQUENCE [LARGE SCALE GENOMIC DNA]</scope>
    <source>
        <strain evidence="1 2">GB-1</strain>
    </source>
</reference>
<gene>
    <name evidence="1" type="ordered locus">PputGB1_1183</name>
</gene>
<dbReference type="Proteomes" id="UP000002157">
    <property type="component" value="Chromosome"/>
</dbReference>
<dbReference type="KEGG" id="ppg:PputGB1_1183"/>
<evidence type="ECO:0000313" key="1">
    <source>
        <dbReference type="EMBL" id="ABY97091.1"/>
    </source>
</evidence>
<dbReference type="RefSeq" id="WP_012270868.1">
    <property type="nucleotide sequence ID" value="NC_010322.1"/>
</dbReference>
<dbReference type="HOGENOM" id="CLU_1342300_0_0_6"/>
<dbReference type="EMBL" id="CP000926">
    <property type="protein sequence ID" value="ABY97091.1"/>
    <property type="molecule type" value="Genomic_DNA"/>
</dbReference>
<evidence type="ECO:0000313" key="2">
    <source>
        <dbReference type="Proteomes" id="UP000002157"/>
    </source>
</evidence>
<sequence>MSIDPRDLFVSLNPLGLDDGELGKDGTGFADQRTHGDYLVFLAGYKAGTVDGEQREFQRHRPINAEGCKPETLILFSGLPCADAAVRRRLDKAEGSKPDNNTAHVVALDVLAERCRQIDDEGYTTERDDQYTRGQLADAAGAYAFWAYTCNMEHYKVTTVPPSWPWSPEHWNPTDQRKMLVRAGALILAEIERLDRQRAREVIA</sequence>
<protein>
    <submittedName>
        <fullName evidence="1">Uncharacterized protein</fullName>
    </submittedName>
</protein>